<dbReference type="GO" id="GO:0003677">
    <property type="term" value="F:DNA binding"/>
    <property type="evidence" value="ECO:0007669"/>
    <property type="project" value="InterPro"/>
</dbReference>
<feature type="domain" description="DNA-binding protein H-NS-like C-terminal" evidence="1">
    <location>
        <begin position="67"/>
        <end position="97"/>
    </location>
</feature>
<dbReference type="Gene3D" id="4.10.430.10">
    <property type="entry name" value="Histone-like protein H-NS, C-terminal domain"/>
    <property type="match status" value="1"/>
</dbReference>
<organism evidence="2 3">
    <name type="scientific">Variibacter gotjawalensis</name>
    <dbReference type="NCBI Taxonomy" id="1333996"/>
    <lineage>
        <taxon>Bacteria</taxon>
        <taxon>Pseudomonadati</taxon>
        <taxon>Pseudomonadota</taxon>
        <taxon>Alphaproteobacteria</taxon>
        <taxon>Hyphomicrobiales</taxon>
        <taxon>Nitrobacteraceae</taxon>
        <taxon>Variibacter</taxon>
    </lineage>
</organism>
<evidence type="ECO:0000313" key="2">
    <source>
        <dbReference type="EMBL" id="BAT60612.1"/>
    </source>
</evidence>
<keyword evidence="3" id="KW-1185">Reference proteome</keyword>
<dbReference type="InterPro" id="IPR037150">
    <property type="entry name" value="H-NS_C_dom_sf"/>
</dbReference>
<dbReference type="AlphaFoldDB" id="A0A0S3PXL6"/>
<evidence type="ECO:0000313" key="3">
    <source>
        <dbReference type="Proteomes" id="UP000236884"/>
    </source>
</evidence>
<reference evidence="2 3" key="1">
    <citation type="submission" date="2015-08" db="EMBL/GenBank/DDBJ databases">
        <title>Investigation of the bacterial diversity of lava forest soil.</title>
        <authorList>
            <person name="Lee J.S."/>
        </authorList>
    </citation>
    <scope>NUCLEOTIDE SEQUENCE [LARGE SCALE GENOMIC DNA]</scope>
    <source>
        <strain evidence="2 3">GJW-30</strain>
    </source>
</reference>
<dbReference type="Pfam" id="PF00816">
    <property type="entry name" value="Histone_HNS"/>
    <property type="match status" value="1"/>
</dbReference>
<dbReference type="InterPro" id="IPR027444">
    <property type="entry name" value="H-NS_C_dom"/>
</dbReference>
<dbReference type="SUPFAM" id="SSF81273">
    <property type="entry name" value="H-NS histone-like proteins"/>
    <property type="match status" value="1"/>
</dbReference>
<dbReference type="EMBL" id="AP014946">
    <property type="protein sequence ID" value="BAT60612.1"/>
    <property type="molecule type" value="Genomic_DNA"/>
</dbReference>
<dbReference type="Proteomes" id="UP000236884">
    <property type="component" value="Chromosome"/>
</dbReference>
<dbReference type="KEGG" id="vgo:GJW-30_1_03160"/>
<proteinExistence type="predicted"/>
<accession>A0A0S3PXL6</accession>
<evidence type="ECO:0000259" key="1">
    <source>
        <dbReference type="Pfam" id="PF00816"/>
    </source>
</evidence>
<gene>
    <name evidence="2" type="ORF">GJW-30_1_03160</name>
</gene>
<protein>
    <submittedName>
        <fullName evidence="2">H-NS histone family protein</fullName>
    </submittedName>
</protein>
<name>A0A0S3PXL6_9BRAD</name>
<sequence>MQIDVEALSVEQLIRLQDQISKQLEARRTKASSDLAQLSLYFDKSRKPLKKRGVKPGTKFAPIYVGPAGETWTGRGKTPCWLRHQLAIGADPIAFRIKEDRV</sequence>
<dbReference type="RefSeq" id="WP_157746764.1">
    <property type="nucleotide sequence ID" value="NZ_AP014946.1"/>
</dbReference>